<evidence type="ECO:0000256" key="3">
    <source>
        <dbReference type="ARBA" id="ARBA00022679"/>
    </source>
</evidence>
<keyword evidence="12" id="KW-0812">Transmembrane</keyword>
<evidence type="ECO:0000313" key="14">
    <source>
        <dbReference type="EMBL" id="RCJ40579.1"/>
    </source>
</evidence>
<sequence length="494" mass="56360">MDKIEGENLQEWIEVNGQISQSLALNWLQQLVEILDLIHHTEFFHRDIKPANIILQPHGRLALVDFGGARRITDTYLAKVSASGGTSTRPGNYEVTAVVSPCYTPLEQINGKAIPQSDFYALGRTLVRLITGTSLISLPTDQKTGKLIWRDKAPQIDKPFADFIDELMAPLPVQRPATTEIILQRLKQIPQKNKIYRIIKSKAFQASVAIVFIVLGVLFIQKVLLPIRANILLTQGKKYEALNDSQSAQEYFDSAIEIDSKLKNDIAQLYFDKASRSTQNLQAAKKYYEISLRYNDRDGDTYKNLAFVCQLINEFDCVSSNYEKALKLKPDAWEVHYGLGTFYDDRGKDELAEQQYKLALKNNSQAIVVLNNLSRLKNIKGEHEAAIALALQGLQKIKEPKLQAALYKNLGWANLEQQKFNEAKEYLEKAEKLDPQRADIYCLLAQVQEALGDNDSAWLSWEACLILESKQPEVFRWREEVLQRIRLKSPNRYR</sequence>
<dbReference type="Pfam" id="PF07719">
    <property type="entry name" value="TPR_2"/>
    <property type="match status" value="1"/>
</dbReference>
<dbReference type="Gene3D" id="1.10.510.10">
    <property type="entry name" value="Transferase(Phosphotransferase) domain 1"/>
    <property type="match status" value="1"/>
</dbReference>
<dbReference type="EC" id="2.7.11.1" evidence="1"/>
<organism evidence="14 15">
    <name type="scientific">Nostoc minutum NIES-26</name>
    <dbReference type="NCBI Taxonomy" id="1844469"/>
    <lineage>
        <taxon>Bacteria</taxon>
        <taxon>Bacillati</taxon>
        <taxon>Cyanobacteriota</taxon>
        <taxon>Cyanophyceae</taxon>
        <taxon>Nostocales</taxon>
        <taxon>Nostocaceae</taxon>
        <taxon>Nostoc</taxon>
    </lineage>
</organism>
<evidence type="ECO:0000313" key="15">
    <source>
        <dbReference type="Proteomes" id="UP000252107"/>
    </source>
</evidence>
<feature type="repeat" description="TPR" evidence="11">
    <location>
        <begin position="404"/>
        <end position="437"/>
    </location>
</feature>
<keyword evidence="12" id="KW-0472">Membrane</keyword>
<evidence type="ECO:0000256" key="10">
    <source>
        <dbReference type="ARBA" id="ARBA00048679"/>
    </source>
</evidence>
<dbReference type="SUPFAM" id="SSF48452">
    <property type="entry name" value="TPR-like"/>
    <property type="match status" value="1"/>
</dbReference>
<evidence type="ECO:0000259" key="13">
    <source>
        <dbReference type="PROSITE" id="PS50011"/>
    </source>
</evidence>
<name>A0A367RX71_9NOSO</name>
<dbReference type="PANTHER" id="PTHR24363:SF0">
    <property type="entry name" value="SERINE_THREONINE KINASE LIKE DOMAIN CONTAINING 1"/>
    <property type="match status" value="1"/>
</dbReference>
<feature type="domain" description="Protein kinase" evidence="13">
    <location>
        <begin position="1"/>
        <end position="187"/>
    </location>
</feature>
<evidence type="ECO:0000256" key="1">
    <source>
        <dbReference type="ARBA" id="ARBA00012513"/>
    </source>
</evidence>
<evidence type="ECO:0000256" key="8">
    <source>
        <dbReference type="ARBA" id="ARBA00022840"/>
    </source>
</evidence>
<gene>
    <name evidence="14" type="ORF">A6770_37900</name>
</gene>
<protein>
    <recommendedName>
        <fullName evidence="1">non-specific serine/threonine protein kinase</fullName>
        <ecNumber evidence="1">2.7.11.1</ecNumber>
    </recommendedName>
</protein>
<evidence type="ECO:0000256" key="4">
    <source>
        <dbReference type="ARBA" id="ARBA00022737"/>
    </source>
</evidence>
<dbReference type="SUPFAM" id="SSF56112">
    <property type="entry name" value="Protein kinase-like (PK-like)"/>
    <property type="match status" value="1"/>
</dbReference>
<dbReference type="Pfam" id="PF13432">
    <property type="entry name" value="TPR_16"/>
    <property type="match status" value="1"/>
</dbReference>
<accession>A0A367RX71</accession>
<dbReference type="Pfam" id="PF13181">
    <property type="entry name" value="TPR_8"/>
    <property type="match status" value="1"/>
</dbReference>
<comment type="catalytic activity">
    <reaction evidence="9">
        <text>L-threonyl-[protein] + ATP = O-phospho-L-threonyl-[protein] + ADP + H(+)</text>
        <dbReference type="Rhea" id="RHEA:46608"/>
        <dbReference type="Rhea" id="RHEA-COMP:11060"/>
        <dbReference type="Rhea" id="RHEA-COMP:11605"/>
        <dbReference type="ChEBI" id="CHEBI:15378"/>
        <dbReference type="ChEBI" id="CHEBI:30013"/>
        <dbReference type="ChEBI" id="CHEBI:30616"/>
        <dbReference type="ChEBI" id="CHEBI:61977"/>
        <dbReference type="ChEBI" id="CHEBI:456216"/>
        <dbReference type="EC" id="2.7.11.1"/>
    </reaction>
</comment>
<dbReference type="Gene3D" id="1.25.40.10">
    <property type="entry name" value="Tetratricopeptide repeat domain"/>
    <property type="match status" value="2"/>
</dbReference>
<dbReference type="GO" id="GO:0004674">
    <property type="term" value="F:protein serine/threonine kinase activity"/>
    <property type="evidence" value="ECO:0007669"/>
    <property type="project" value="UniProtKB-KW"/>
</dbReference>
<dbReference type="PROSITE" id="PS50005">
    <property type="entry name" value="TPR"/>
    <property type="match status" value="2"/>
</dbReference>
<evidence type="ECO:0000256" key="12">
    <source>
        <dbReference type="SAM" id="Phobius"/>
    </source>
</evidence>
<evidence type="ECO:0000256" key="11">
    <source>
        <dbReference type="PROSITE-ProRule" id="PRU00339"/>
    </source>
</evidence>
<keyword evidence="12" id="KW-1133">Transmembrane helix</keyword>
<dbReference type="InterPro" id="IPR019734">
    <property type="entry name" value="TPR_rpt"/>
</dbReference>
<dbReference type="Pfam" id="PF00069">
    <property type="entry name" value="Pkinase"/>
    <property type="match status" value="1"/>
</dbReference>
<keyword evidence="3" id="KW-0808">Transferase</keyword>
<dbReference type="InterPro" id="IPR000719">
    <property type="entry name" value="Prot_kinase_dom"/>
</dbReference>
<dbReference type="InterPro" id="IPR008271">
    <property type="entry name" value="Ser/Thr_kinase_AS"/>
</dbReference>
<dbReference type="InterPro" id="IPR011009">
    <property type="entry name" value="Kinase-like_dom_sf"/>
</dbReference>
<evidence type="ECO:0000256" key="7">
    <source>
        <dbReference type="ARBA" id="ARBA00022803"/>
    </source>
</evidence>
<dbReference type="PROSITE" id="PS00108">
    <property type="entry name" value="PROTEIN_KINASE_ST"/>
    <property type="match status" value="1"/>
</dbReference>
<dbReference type="AlphaFoldDB" id="A0A367RX71"/>
<dbReference type="InterPro" id="IPR013105">
    <property type="entry name" value="TPR_2"/>
</dbReference>
<evidence type="ECO:0000256" key="5">
    <source>
        <dbReference type="ARBA" id="ARBA00022741"/>
    </source>
</evidence>
<reference evidence="14" key="1">
    <citation type="submission" date="2016-04" db="EMBL/GenBank/DDBJ databases">
        <authorList>
            <person name="Tabuchi Yagui T.R."/>
        </authorList>
    </citation>
    <scope>NUCLEOTIDE SEQUENCE [LARGE SCALE GENOMIC DNA]</scope>
    <source>
        <strain evidence="14">NIES-26</strain>
    </source>
</reference>
<dbReference type="InterPro" id="IPR011990">
    <property type="entry name" value="TPR-like_helical_dom_sf"/>
</dbReference>
<comment type="catalytic activity">
    <reaction evidence="10">
        <text>L-seryl-[protein] + ATP = O-phospho-L-seryl-[protein] + ADP + H(+)</text>
        <dbReference type="Rhea" id="RHEA:17989"/>
        <dbReference type="Rhea" id="RHEA-COMP:9863"/>
        <dbReference type="Rhea" id="RHEA-COMP:11604"/>
        <dbReference type="ChEBI" id="CHEBI:15378"/>
        <dbReference type="ChEBI" id="CHEBI:29999"/>
        <dbReference type="ChEBI" id="CHEBI:30616"/>
        <dbReference type="ChEBI" id="CHEBI:83421"/>
        <dbReference type="ChEBI" id="CHEBI:456216"/>
        <dbReference type="EC" id="2.7.11.1"/>
    </reaction>
</comment>
<dbReference type="Proteomes" id="UP000252107">
    <property type="component" value="Unassembled WGS sequence"/>
</dbReference>
<evidence type="ECO:0000256" key="2">
    <source>
        <dbReference type="ARBA" id="ARBA00022527"/>
    </source>
</evidence>
<proteinExistence type="predicted"/>
<feature type="repeat" description="TPR" evidence="11">
    <location>
        <begin position="229"/>
        <end position="262"/>
    </location>
</feature>
<keyword evidence="5" id="KW-0547">Nucleotide-binding</keyword>
<keyword evidence="15" id="KW-1185">Reference proteome</keyword>
<dbReference type="GO" id="GO:0005524">
    <property type="term" value="F:ATP binding"/>
    <property type="evidence" value="ECO:0007669"/>
    <property type="project" value="UniProtKB-KW"/>
</dbReference>
<comment type="caution">
    <text evidence="14">The sequence shown here is derived from an EMBL/GenBank/DDBJ whole genome shotgun (WGS) entry which is preliminary data.</text>
</comment>
<keyword evidence="4" id="KW-0677">Repeat</keyword>
<dbReference type="SMART" id="SM00028">
    <property type="entry name" value="TPR"/>
    <property type="match status" value="6"/>
</dbReference>
<keyword evidence="2" id="KW-0723">Serine/threonine-protein kinase</keyword>
<feature type="transmembrane region" description="Helical" evidence="12">
    <location>
        <begin position="203"/>
        <end position="225"/>
    </location>
</feature>
<dbReference type="PANTHER" id="PTHR24363">
    <property type="entry name" value="SERINE/THREONINE PROTEIN KINASE"/>
    <property type="match status" value="1"/>
</dbReference>
<dbReference type="PROSITE" id="PS50011">
    <property type="entry name" value="PROTEIN_KINASE_DOM"/>
    <property type="match status" value="1"/>
</dbReference>
<evidence type="ECO:0000256" key="9">
    <source>
        <dbReference type="ARBA" id="ARBA00047899"/>
    </source>
</evidence>
<keyword evidence="7 11" id="KW-0802">TPR repeat</keyword>
<keyword evidence="6 14" id="KW-0418">Kinase</keyword>
<dbReference type="SMART" id="SM00220">
    <property type="entry name" value="S_TKc"/>
    <property type="match status" value="1"/>
</dbReference>
<evidence type="ECO:0000256" key="6">
    <source>
        <dbReference type="ARBA" id="ARBA00022777"/>
    </source>
</evidence>
<keyword evidence="8" id="KW-0067">ATP-binding</keyword>
<dbReference type="EMBL" id="LXQD01000052">
    <property type="protein sequence ID" value="RCJ40579.1"/>
    <property type="molecule type" value="Genomic_DNA"/>
</dbReference>